<gene>
    <name evidence="3" type="primary">LOC139085468</name>
</gene>
<evidence type="ECO:0000313" key="3">
    <source>
        <dbReference type="RefSeq" id="XP_070488913.1"/>
    </source>
</evidence>
<dbReference type="Proteomes" id="UP001652662">
    <property type="component" value="Chromosome 9"/>
</dbReference>
<evidence type="ECO:0000256" key="1">
    <source>
        <dbReference type="SAM" id="MobiDB-lite"/>
    </source>
</evidence>
<feature type="region of interest" description="Disordered" evidence="1">
    <location>
        <begin position="1"/>
        <end position="84"/>
    </location>
</feature>
<protein>
    <submittedName>
        <fullName evidence="3">Uncharacterized protein</fullName>
    </submittedName>
</protein>
<feature type="compositionally biased region" description="Basic residues" evidence="1">
    <location>
        <begin position="30"/>
        <end position="48"/>
    </location>
</feature>
<keyword evidence="2" id="KW-1185">Reference proteome</keyword>
<reference evidence="3" key="1">
    <citation type="submission" date="2025-08" db="UniProtKB">
        <authorList>
            <consortium name="RefSeq"/>
        </authorList>
    </citation>
    <scope>IDENTIFICATION</scope>
    <source>
        <tissue evidence="3">Blood</tissue>
    </source>
</reference>
<proteinExistence type="predicted"/>
<sequence length="246" mass="27109">MQRCRSARFPACPARLHPGHSPAPTGPAPARRRRLHARALRLRCKRGRRESEGRAEPRALARRDGPFLSHSGKRGSPSRAVDEAPRRGFPAVPLAVPVDLCLTGSSSRLALNCLERLTFACSVYHGITFEQHLAQGHLYAAWNSDVMPGVLAAILDHEDSGSRDGGTKSWKIPNLITFVRLFYHHPSPTTPSLPGPSRTAQGSPCFCACLPWAILHTAARRSFQKVYTPREDEDVSHWVSCRTLSA</sequence>
<organism evidence="2 3">
    <name type="scientific">Equus przewalskii</name>
    <name type="common">Przewalski's horse</name>
    <name type="synonym">Equus caballus przewalskii</name>
    <dbReference type="NCBI Taxonomy" id="9798"/>
    <lineage>
        <taxon>Eukaryota</taxon>
        <taxon>Metazoa</taxon>
        <taxon>Chordata</taxon>
        <taxon>Craniata</taxon>
        <taxon>Vertebrata</taxon>
        <taxon>Euteleostomi</taxon>
        <taxon>Mammalia</taxon>
        <taxon>Eutheria</taxon>
        <taxon>Laurasiatheria</taxon>
        <taxon>Perissodactyla</taxon>
        <taxon>Equidae</taxon>
        <taxon>Equus</taxon>
    </lineage>
</organism>
<feature type="compositionally biased region" description="Basic and acidic residues" evidence="1">
    <location>
        <begin position="49"/>
        <end position="65"/>
    </location>
</feature>
<name>A0ABM4QHJ1_EQUPR</name>
<accession>A0ABM4QHJ1</accession>
<dbReference type="RefSeq" id="XP_070488913.1">
    <property type="nucleotide sequence ID" value="XM_070632812.1"/>
</dbReference>
<dbReference type="GeneID" id="139085468"/>
<evidence type="ECO:0000313" key="2">
    <source>
        <dbReference type="Proteomes" id="UP001652662"/>
    </source>
</evidence>